<feature type="non-terminal residue" evidence="1">
    <location>
        <position position="95"/>
    </location>
</feature>
<organism evidence="1 2">
    <name type="scientific">Serendipita vermifera MAFF 305830</name>
    <dbReference type="NCBI Taxonomy" id="933852"/>
    <lineage>
        <taxon>Eukaryota</taxon>
        <taxon>Fungi</taxon>
        <taxon>Dikarya</taxon>
        <taxon>Basidiomycota</taxon>
        <taxon>Agaricomycotina</taxon>
        <taxon>Agaricomycetes</taxon>
        <taxon>Sebacinales</taxon>
        <taxon>Serendipitaceae</taxon>
        <taxon>Serendipita</taxon>
    </lineage>
</organism>
<dbReference type="InterPro" id="IPR036691">
    <property type="entry name" value="Endo/exonu/phosph_ase_sf"/>
</dbReference>
<reference evidence="1 2" key="1">
    <citation type="submission" date="2014-04" db="EMBL/GenBank/DDBJ databases">
        <authorList>
            <consortium name="DOE Joint Genome Institute"/>
            <person name="Kuo A."/>
            <person name="Zuccaro A."/>
            <person name="Kohler A."/>
            <person name="Nagy L.G."/>
            <person name="Floudas D."/>
            <person name="Copeland A."/>
            <person name="Barry K.W."/>
            <person name="Cichocki N."/>
            <person name="Veneault-Fourrey C."/>
            <person name="LaButti K."/>
            <person name="Lindquist E.A."/>
            <person name="Lipzen A."/>
            <person name="Lundell T."/>
            <person name="Morin E."/>
            <person name="Murat C."/>
            <person name="Sun H."/>
            <person name="Tunlid A."/>
            <person name="Henrissat B."/>
            <person name="Grigoriev I.V."/>
            <person name="Hibbett D.S."/>
            <person name="Martin F."/>
            <person name="Nordberg H.P."/>
            <person name="Cantor M.N."/>
            <person name="Hua S.X."/>
        </authorList>
    </citation>
    <scope>NUCLEOTIDE SEQUENCE [LARGE SCALE GENOMIC DNA]</scope>
    <source>
        <strain evidence="1 2">MAFF 305830</strain>
    </source>
</reference>
<evidence type="ECO:0000313" key="1">
    <source>
        <dbReference type="EMBL" id="KIM27684.1"/>
    </source>
</evidence>
<dbReference type="EMBL" id="KN824297">
    <property type="protein sequence ID" value="KIM27684.1"/>
    <property type="molecule type" value="Genomic_DNA"/>
</dbReference>
<accession>A0A0C3B6C4</accession>
<evidence type="ECO:0000313" key="2">
    <source>
        <dbReference type="Proteomes" id="UP000054097"/>
    </source>
</evidence>
<protein>
    <recommendedName>
        <fullName evidence="3">Endonuclease/exonuclease/phosphatase domain-containing protein</fullName>
    </recommendedName>
</protein>
<feature type="non-terminal residue" evidence="1">
    <location>
        <position position="1"/>
    </location>
</feature>
<dbReference type="Proteomes" id="UP000054097">
    <property type="component" value="Unassembled WGS sequence"/>
</dbReference>
<dbReference type="SUPFAM" id="SSF56219">
    <property type="entry name" value="DNase I-like"/>
    <property type="match status" value="1"/>
</dbReference>
<name>A0A0C3B6C4_SERVB</name>
<dbReference type="AlphaFoldDB" id="A0A0C3B6C4"/>
<dbReference type="STRING" id="933852.A0A0C3B6C4"/>
<gene>
    <name evidence="1" type="ORF">M408DRAFT_50896</name>
</gene>
<evidence type="ECO:0008006" key="3">
    <source>
        <dbReference type="Google" id="ProtNLM"/>
    </source>
</evidence>
<dbReference type="Gene3D" id="3.60.10.10">
    <property type="entry name" value="Endonuclease/exonuclease/phosphatase"/>
    <property type="match status" value="1"/>
</dbReference>
<dbReference type="OrthoDB" id="2840473at2759"/>
<keyword evidence="2" id="KW-1185">Reference proteome</keyword>
<proteinExistence type="predicted"/>
<sequence length="95" mass="10739">WDFVCIQEPYYDTLKNTRVTNHWVLIEPPTQAIEGSPRTRSMIFVNKKIPSDTYSILPIPSADITGINLATPNGDITIINVYNSCTDNQSIEVLR</sequence>
<dbReference type="HOGENOM" id="CLU_159031_1_0_1"/>
<reference evidence="2" key="2">
    <citation type="submission" date="2015-01" db="EMBL/GenBank/DDBJ databases">
        <title>Evolutionary Origins and Diversification of the Mycorrhizal Mutualists.</title>
        <authorList>
            <consortium name="DOE Joint Genome Institute"/>
            <consortium name="Mycorrhizal Genomics Consortium"/>
            <person name="Kohler A."/>
            <person name="Kuo A."/>
            <person name="Nagy L.G."/>
            <person name="Floudas D."/>
            <person name="Copeland A."/>
            <person name="Barry K.W."/>
            <person name="Cichocki N."/>
            <person name="Veneault-Fourrey C."/>
            <person name="LaButti K."/>
            <person name="Lindquist E.A."/>
            <person name="Lipzen A."/>
            <person name="Lundell T."/>
            <person name="Morin E."/>
            <person name="Murat C."/>
            <person name="Riley R."/>
            <person name="Ohm R."/>
            <person name="Sun H."/>
            <person name="Tunlid A."/>
            <person name="Henrissat B."/>
            <person name="Grigoriev I.V."/>
            <person name="Hibbett D.S."/>
            <person name="Martin F."/>
        </authorList>
    </citation>
    <scope>NUCLEOTIDE SEQUENCE [LARGE SCALE GENOMIC DNA]</scope>
    <source>
        <strain evidence="2">MAFF 305830</strain>
    </source>
</reference>